<dbReference type="InterPro" id="IPR011990">
    <property type="entry name" value="TPR-like_helical_dom_sf"/>
</dbReference>
<protein>
    <recommendedName>
        <fullName evidence="4">Tetratricopeptide repeat protein</fullName>
    </recommendedName>
</protein>
<dbReference type="SMART" id="SM00028">
    <property type="entry name" value="TPR"/>
    <property type="match status" value="3"/>
</dbReference>
<reference evidence="2 3" key="1">
    <citation type="journal article" date="2019" name="Nat. Microbiol.">
        <title>Mediterranean grassland soil C-N compound turnover is dependent on rainfall and depth, and is mediated by genomically divergent microorganisms.</title>
        <authorList>
            <person name="Diamond S."/>
            <person name="Andeer P.F."/>
            <person name="Li Z."/>
            <person name="Crits-Christoph A."/>
            <person name="Burstein D."/>
            <person name="Anantharaman K."/>
            <person name="Lane K.R."/>
            <person name="Thomas B.C."/>
            <person name="Pan C."/>
            <person name="Northen T.R."/>
            <person name="Banfield J.F."/>
        </authorList>
    </citation>
    <scope>NUCLEOTIDE SEQUENCE [LARGE SCALE GENOMIC DNA]</scope>
    <source>
        <strain evidence="2">WS_11</strain>
    </source>
</reference>
<dbReference type="PROSITE" id="PS50005">
    <property type="entry name" value="TPR"/>
    <property type="match status" value="2"/>
</dbReference>
<feature type="repeat" description="TPR" evidence="1">
    <location>
        <begin position="594"/>
        <end position="627"/>
    </location>
</feature>
<dbReference type="Gene3D" id="1.25.40.10">
    <property type="entry name" value="Tetratricopeptide repeat domain"/>
    <property type="match status" value="2"/>
</dbReference>
<evidence type="ECO:0000313" key="2">
    <source>
        <dbReference type="EMBL" id="TMQ70226.1"/>
    </source>
</evidence>
<name>A0A538U2V6_UNCEI</name>
<dbReference type="Proteomes" id="UP000319771">
    <property type="component" value="Unassembled WGS sequence"/>
</dbReference>
<dbReference type="AlphaFoldDB" id="A0A538U2V6"/>
<dbReference type="EMBL" id="VBPB01000241">
    <property type="protein sequence ID" value="TMQ70226.1"/>
    <property type="molecule type" value="Genomic_DNA"/>
</dbReference>
<sequence length="651" mass="69437">MLLPVSARGQDGGSRSVFAEGVGNRAVAMGGAFSALSDDASGLLWNPGGLGRVQRLQFEAGQSSYFGPGTGESYLLAAMPNWRWGVIGLSLRHYGVQDIDQRDDRNFVVAGPTSDSQTEVTLGYGRGLGSFLSLGGALRARHQSLAGYSASGFGVDLGITGQPWLALGRDEPWAEDVTWGFALANVVRPSMRLDRETVPDPTTLRTGFAWHHMIGAVRTLVVAADLERAAGMGARLHAGAELGIIPEFTLRAGLDGRAMTAGTGFHWRDLSFDYTYEARALDAVHRVGLCYALGRTVGETRAAAEQGEERRLEVRMTDLFQRRQSDQIDSLLARSEDRRAAGDFDGALELLGTVAALDPGRPGIAAKQAAGQREQGLALERAGDFPAAIVAFGGALSLAPDDSAAAAGSARCRAESDARALRSATTRQMFAAALDAFGGDRLPAARDGFQRILGLVPEDQDASTMLRRTNEAIAKRVAGLLRETARSLEGGRTDEATELLDQATALDPQAAGLVAARGAVSRAQAATPAGRAAAAAKPAPRAAAGPALSTKELELLYRRGMTAMQQGRSDDALRFWEIVWSSDPRYAQVSDYLKREYLTRGMEAFARGQLDEASAFWRRALAVDPTDAKAAGYLERAQKQKSRTRQILGSN</sequence>
<organism evidence="2 3">
    <name type="scientific">Eiseniibacteriota bacterium</name>
    <dbReference type="NCBI Taxonomy" id="2212470"/>
    <lineage>
        <taxon>Bacteria</taxon>
        <taxon>Candidatus Eiseniibacteriota</taxon>
    </lineage>
</organism>
<dbReference type="InterPro" id="IPR019734">
    <property type="entry name" value="TPR_rpt"/>
</dbReference>
<dbReference type="Gene3D" id="2.40.160.60">
    <property type="entry name" value="Outer membrane protein transport protein (OMPP1/FadL/TodX)"/>
    <property type="match status" value="1"/>
</dbReference>
<evidence type="ECO:0008006" key="4">
    <source>
        <dbReference type="Google" id="ProtNLM"/>
    </source>
</evidence>
<feature type="repeat" description="TPR" evidence="1">
    <location>
        <begin position="369"/>
        <end position="402"/>
    </location>
</feature>
<keyword evidence="1" id="KW-0802">TPR repeat</keyword>
<proteinExistence type="predicted"/>
<evidence type="ECO:0000256" key="1">
    <source>
        <dbReference type="PROSITE-ProRule" id="PRU00339"/>
    </source>
</evidence>
<dbReference type="SUPFAM" id="SSF48452">
    <property type="entry name" value="TPR-like"/>
    <property type="match status" value="1"/>
</dbReference>
<gene>
    <name evidence="2" type="ORF">E6K81_13150</name>
</gene>
<accession>A0A538U2V6</accession>
<comment type="caution">
    <text evidence="2">The sequence shown here is derived from an EMBL/GenBank/DDBJ whole genome shotgun (WGS) entry which is preliminary data.</text>
</comment>
<evidence type="ECO:0000313" key="3">
    <source>
        <dbReference type="Proteomes" id="UP000319771"/>
    </source>
</evidence>